<dbReference type="EMBL" id="QLLG01000325">
    <property type="protein sequence ID" value="RMX64277.1"/>
    <property type="molecule type" value="Genomic_DNA"/>
</dbReference>
<evidence type="ECO:0000256" key="2">
    <source>
        <dbReference type="SAM" id="Coils"/>
    </source>
</evidence>
<dbReference type="AlphaFoldDB" id="A0A3M6VD21"/>
<feature type="coiled-coil region" evidence="2">
    <location>
        <begin position="432"/>
        <end position="473"/>
    </location>
</feature>
<dbReference type="SUPFAM" id="SSF47040">
    <property type="entry name" value="Kix domain of CBP (creb binding protein)"/>
    <property type="match status" value="1"/>
</dbReference>
<evidence type="ECO:0000256" key="3">
    <source>
        <dbReference type="SAM" id="MobiDB-lite"/>
    </source>
</evidence>
<evidence type="ECO:0000313" key="6">
    <source>
        <dbReference type="Proteomes" id="UP000282087"/>
    </source>
</evidence>
<dbReference type="STRING" id="542832.A0A3M6VD21"/>
<dbReference type="SUPFAM" id="SSF47819">
    <property type="entry name" value="HRDC-like"/>
    <property type="match status" value="1"/>
</dbReference>
<dbReference type="Proteomes" id="UP000282087">
    <property type="component" value="Unassembled WGS sequence"/>
</dbReference>
<dbReference type="SMART" id="SM00341">
    <property type="entry name" value="HRDC"/>
    <property type="match status" value="1"/>
</dbReference>
<keyword evidence="1" id="KW-0539">Nucleus</keyword>
<organism evidence="5 6">
    <name type="scientific">Peronospora effusa</name>
    <dbReference type="NCBI Taxonomy" id="542832"/>
    <lineage>
        <taxon>Eukaryota</taxon>
        <taxon>Sar</taxon>
        <taxon>Stramenopiles</taxon>
        <taxon>Oomycota</taxon>
        <taxon>Peronosporomycetes</taxon>
        <taxon>Peronosporales</taxon>
        <taxon>Peronosporaceae</taxon>
        <taxon>Peronospora</taxon>
    </lineage>
</organism>
<dbReference type="InterPro" id="IPR002121">
    <property type="entry name" value="HRDC_dom"/>
</dbReference>
<evidence type="ECO:0000313" key="5">
    <source>
        <dbReference type="EMBL" id="RMX64277.1"/>
    </source>
</evidence>
<accession>A0A3M6VD21</accession>
<feature type="region of interest" description="Disordered" evidence="3">
    <location>
        <begin position="301"/>
        <end position="336"/>
    </location>
</feature>
<dbReference type="InterPro" id="IPR036529">
    <property type="entry name" value="KIX_dom_sf"/>
</dbReference>
<feature type="compositionally biased region" description="Basic residues" evidence="3">
    <location>
        <begin position="1"/>
        <end position="13"/>
    </location>
</feature>
<dbReference type="Pfam" id="PF00570">
    <property type="entry name" value="HRDC"/>
    <property type="match status" value="1"/>
</dbReference>
<sequence length="474" mass="52520">MRVKKLNVNRRHKPGEDEAAIGAATGGDSDEHKWVSPTKPQQEGVISSSNSGSSSPTDVQHSQLQQHFDEHLPLQFQTTNSSEFFVGGRAPVIPSVAAADIKMQKEKVEKNAIRSAMVGKIVEMLQAMKPHAPEKVLAALPRLAQHMEKTLFKMATNEAEYCDYTTLRQRIAHIQENNAKRLLAQQQQMPEQKSNENEAVLTPKLLTEEQARIIFQHLQSWRQKLVNMYGVTPWDILPNATLAKVALYMPSTEQELAVCGVESDKISRFGSSLVHQLQRLRGLSKSPNRVKVKQACKPNLGKRGSLESVVGNSNKKRKNGEVARLAPSPSSSLLLSSAPLRPAVDSLPTLLPTVSLMPGGVTSTTTATSSSMAMRQSQYTSAARLSPVQVSQQPFLTRLQSQEQQGSCSPAQVNHMHLLVQGAGQLSKQQNVKNLEHEVKSLRWMLHQSEQEKLRLEQEVQQLRSELRSAHSSK</sequence>
<dbReference type="GO" id="GO:0000166">
    <property type="term" value="F:nucleotide binding"/>
    <property type="evidence" value="ECO:0007669"/>
    <property type="project" value="InterPro"/>
</dbReference>
<dbReference type="GO" id="GO:0003676">
    <property type="term" value="F:nucleic acid binding"/>
    <property type="evidence" value="ECO:0007669"/>
    <property type="project" value="InterPro"/>
</dbReference>
<evidence type="ECO:0000259" key="4">
    <source>
        <dbReference type="PROSITE" id="PS50967"/>
    </source>
</evidence>
<dbReference type="InterPro" id="IPR010997">
    <property type="entry name" value="HRDC-like_sf"/>
</dbReference>
<name>A0A3M6VD21_9STRA</name>
<keyword evidence="2" id="KW-0175">Coiled coil</keyword>
<evidence type="ECO:0000256" key="1">
    <source>
        <dbReference type="ARBA" id="ARBA00023242"/>
    </source>
</evidence>
<keyword evidence="6" id="KW-1185">Reference proteome</keyword>
<dbReference type="PROSITE" id="PS50967">
    <property type="entry name" value="HRDC"/>
    <property type="match status" value="1"/>
</dbReference>
<dbReference type="InterPro" id="IPR044876">
    <property type="entry name" value="HRDC_dom_sf"/>
</dbReference>
<feature type="compositionally biased region" description="Low complexity" evidence="3">
    <location>
        <begin position="323"/>
        <end position="336"/>
    </location>
</feature>
<dbReference type="GO" id="GO:0003712">
    <property type="term" value="F:transcription coregulator activity"/>
    <property type="evidence" value="ECO:0007669"/>
    <property type="project" value="InterPro"/>
</dbReference>
<proteinExistence type="predicted"/>
<feature type="domain" description="HRDC" evidence="4">
    <location>
        <begin position="208"/>
        <end position="287"/>
    </location>
</feature>
<gene>
    <name evidence="5" type="ORF">DD238_005370</name>
</gene>
<dbReference type="VEuPathDB" id="FungiDB:DD237_005975"/>
<protein>
    <recommendedName>
        <fullName evidence="4">HRDC domain-containing protein</fullName>
    </recommendedName>
</protein>
<dbReference type="GO" id="GO:0006355">
    <property type="term" value="P:regulation of DNA-templated transcription"/>
    <property type="evidence" value="ECO:0007669"/>
    <property type="project" value="InterPro"/>
</dbReference>
<dbReference type="Gene3D" id="1.10.246.20">
    <property type="entry name" value="Coactivator CBP, KIX domain"/>
    <property type="match status" value="1"/>
</dbReference>
<dbReference type="Gene3D" id="1.10.150.80">
    <property type="entry name" value="HRDC domain"/>
    <property type="match status" value="1"/>
</dbReference>
<feature type="region of interest" description="Disordered" evidence="3">
    <location>
        <begin position="1"/>
        <end position="64"/>
    </location>
</feature>
<comment type="caution">
    <text evidence="5">The sequence shown here is derived from an EMBL/GenBank/DDBJ whole genome shotgun (WGS) entry which is preliminary data.</text>
</comment>
<reference evidence="5 6" key="1">
    <citation type="submission" date="2018-06" db="EMBL/GenBank/DDBJ databases">
        <title>Comparative genomics of downy mildews reveals potential adaptations to biotrophy.</title>
        <authorList>
            <person name="Fletcher K."/>
            <person name="Klosterman S.J."/>
            <person name="Derevnina L."/>
            <person name="Martin F."/>
            <person name="Koike S."/>
            <person name="Reyes Chin-Wo S."/>
            <person name="Mou B."/>
            <person name="Michelmore R."/>
        </authorList>
    </citation>
    <scope>NUCLEOTIDE SEQUENCE [LARGE SCALE GENOMIC DNA]</scope>
    <source>
        <strain evidence="5 6">R14</strain>
    </source>
</reference>